<comment type="similarity">
    <text evidence="3 11">Belongs to the ketopantoate reductase family.</text>
</comment>
<dbReference type="InterPro" id="IPR008927">
    <property type="entry name" value="6-PGluconate_DH-like_C_sf"/>
</dbReference>
<feature type="domain" description="Ketopantoate reductase N-terminal" evidence="12">
    <location>
        <begin position="3"/>
        <end position="143"/>
    </location>
</feature>
<dbReference type="NCBIfam" id="NF005093">
    <property type="entry name" value="PRK06522.2-4"/>
    <property type="match status" value="1"/>
</dbReference>
<evidence type="ECO:0000313" key="15">
    <source>
        <dbReference type="Proteomes" id="UP000031014"/>
    </source>
</evidence>
<dbReference type="InterPro" id="IPR013752">
    <property type="entry name" value="KPA_reductase"/>
</dbReference>
<comment type="pathway">
    <text evidence="2 11">Cofactor biosynthesis; (R)-pantothenate biosynthesis; (R)-pantoate from 3-methyl-2-oxobutanoate: step 2/2.</text>
</comment>
<reference evidence="14 15" key="1">
    <citation type="submission" date="2013-06" db="EMBL/GenBank/DDBJ databases">
        <title>Whole genome shotgun sequence of Bacillus selenatarsenatis SF-1.</title>
        <authorList>
            <person name="Kuroda M."/>
            <person name="Sei K."/>
            <person name="Yamashita M."/>
            <person name="Ike M."/>
        </authorList>
    </citation>
    <scope>NUCLEOTIDE SEQUENCE [LARGE SCALE GENOMIC DNA]</scope>
    <source>
        <strain evidence="14 15">SF-1</strain>
    </source>
</reference>
<dbReference type="PANTHER" id="PTHR43765">
    <property type="entry name" value="2-DEHYDROPANTOATE 2-REDUCTASE-RELATED"/>
    <property type="match status" value="1"/>
</dbReference>
<dbReference type="EMBL" id="BASE01000040">
    <property type="protein sequence ID" value="GAM13683.1"/>
    <property type="molecule type" value="Genomic_DNA"/>
</dbReference>
<protein>
    <recommendedName>
        <fullName evidence="5 11">2-dehydropantoate 2-reductase</fullName>
        <ecNumber evidence="4 11">1.1.1.169</ecNumber>
    </recommendedName>
    <alternativeName>
        <fullName evidence="9 11">Ketopantoate reductase</fullName>
    </alternativeName>
</protein>
<dbReference type="GO" id="GO:0015940">
    <property type="term" value="P:pantothenate biosynthetic process"/>
    <property type="evidence" value="ECO:0007669"/>
    <property type="project" value="UniProtKB-UniPathway"/>
</dbReference>
<dbReference type="OrthoDB" id="9800163at2"/>
<evidence type="ECO:0000259" key="13">
    <source>
        <dbReference type="Pfam" id="PF08546"/>
    </source>
</evidence>
<evidence type="ECO:0000256" key="6">
    <source>
        <dbReference type="ARBA" id="ARBA00022655"/>
    </source>
</evidence>
<evidence type="ECO:0000259" key="12">
    <source>
        <dbReference type="Pfam" id="PF02558"/>
    </source>
</evidence>
<evidence type="ECO:0000256" key="1">
    <source>
        <dbReference type="ARBA" id="ARBA00002919"/>
    </source>
</evidence>
<keyword evidence="6 11" id="KW-0566">Pantothenate biosynthesis</keyword>
<comment type="function">
    <text evidence="1 11">Catalyzes the NADPH-dependent reduction of ketopantoate into pantoic acid.</text>
</comment>
<dbReference type="InterPro" id="IPR003710">
    <property type="entry name" value="ApbA"/>
</dbReference>
<dbReference type="InterPro" id="IPR036291">
    <property type="entry name" value="NAD(P)-bd_dom_sf"/>
</dbReference>
<sequence>MKIGIIGGGSIGLLFSYYLSMDNNVSIYTRTREQADAINEHGLHLVKHRIEHTPAKVTAVPIQEWKGNDDLTVVAVKQYQLDGLISGIKDKAKGSILFLQNGYGHIKLLSELETAKVYVGSVEHGAVRKNGFTVQHNGLGVTRTAVYKGEDDLLRELSTIAPSGFPFILEPDFKEMLIKKLVVNSVINPLTAILKVKNGELIYNPFYFEIFKQMFYECAQVLDLPNREKYFENLMTVCEKTANNHSSMYKDIENGRQTEIDAILGYLLELSRSKNIKAPLIHNYYHCIKGKEHEREGT</sequence>
<dbReference type="GO" id="GO:0008677">
    <property type="term" value="F:2-dehydropantoate 2-reductase activity"/>
    <property type="evidence" value="ECO:0007669"/>
    <property type="project" value="UniProtKB-EC"/>
</dbReference>
<dbReference type="GO" id="GO:0050661">
    <property type="term" value="F:NADP binding"/>
    <property type="evidence" value="ECO:0007669"/>
    <property type="project" value="TreeGrafter"/>
</dbReference>
<proteinExistence type="inferred from homology"/>
<dbReference type="PANTHER" id="PTHR43765:SF2">
    <property type="entry name" value="2-DEHYDROPANTOATE 2-REDUCTASE"/>
    <property type="match status" value="1"/>
</dbReference>
<organism evidence="14 15">
    <name type="scientific">Mesobacillus selenatarsenatis (strain DSM 18680 / JCM 14380 / FERM P-15431 / SF-1)</name>
    <dbReference type="NCBI Taxonomy" id="1321606"/>
    <lineage>
        <taxon>Bacteria</taxon>
        <taxon>Bacillati</taxon>
        <taxon>Bacillota</taxon>
        <taxon>Bacilli</taxon>
        <taxon>Bacillales</taxon>
        <taxon>Bacillaceae</taxon>
        <taxon>Mesobacillus</taxon>
    </lineage>
</organism>
<evidence type="ECO:0000256" key="10">
    <source>
        <dbReference type="ARBA" id="ARBA00048793"/>
    </source>
</evidence>
<dbReference type="SUPFAM" id="SSF48179">
    <property type="entry name" value="6-phosphogluconate dehydrogenase C-terminal domain-like"/>
    <property type="match status" value="1"/>
</dbReference>
<name>A0A0A8X165_MESS1</name>
<dbReference type="UniPathway" id="UPA00028">
    <property type="reaction ID" value="UER00004"/>
</dbReference>
<evidence type="ECO:0000256" key="4">
    <source>
        <dbReference type="ARBA" id="ARBA00013014"/>
    </source>
</evidence>
<dbReference type="Proteomes" id="UP000031014">
    <property type="component" value="Unassembled WGS sequence"/>
</dbReference>
<feature type="domain" description="Ketopantoate reductase C-terminal" evidence="13">
    <location>
        <begin position="172"/>
        <end position="292"/>
    </location>
</feature>
<evidence type="ECO:0000256" key="5">
    <source>
        <dbReference type="ARBA" id="ARBA00019465"/>
    </source>
</evidence>
<dbReference type="InterPro" id="IPR013332">
    <property type="entry name" value="KPR_N"/>
</dbReference>
<keyword evidence="7 11" id="KW-0521">NADP</keyword>
<dbReference type="EC" id="1.1.1.169" evidence="4 11"/>
<dbReference type="Pfam" id="PF02558">
    <property type="entry name" value="ApbA"/>
    <property type="match status" value="1"/>
</dbReference>
<evidence type="ECO:0000256" key="7">
    <source>
        <dbReference type="ARBA" id="ARBA00022857"/>
    </source>
</evidence>
<accession>A0A0A8X165</accession>
<keyword evidence="8 11" id="KW-0560">Oxidoreductase</keyword>
<evidence type="ECO:0000313" key="14">
    <source>
        <dbReference type="EMBL" id="GAM13683.1"/>
    </source>
</evidence>
<evidence type="ECO:0000256" key="2">
    <source>
        <dbReference type="ARBA" id="ARBA00004994"/>
    </source>
</evidence>
<evidence type="ECO:0000256" key="3">
    <source>
        <dbReference type="ARBA" id="ARBA00007870"/>
    </source>
</evidence>
<dbReference type="STRING" id="1321606.SAMD00020551_1829"/>
<comment type="catalytic activity">
    <reaction evidence="10 11">
        <text>(R)-pantoate + NADP(+) = 2-dehydropantoate + NADPH + H(+)</text>
        <dbReference type="Rhea" id="RHEA:16233"/>
        <dbReference type="ChEBI" id="CHEBI:11561"/>
        <dbReference type="ChEBI" id="CHEBI:15378"/>
        <dbReference type="ChEBI" id="CHEBI:15980"/>
        <dbReference type="ChEBI" id="CHEBI:57783"/>
        <dbReference type="ChEBI" id="CHEBI:58349"/>
        <dbReference type="EC" id="1.1.1.169"/>
    </reaction>
</comment>
<comment type="caution">
    <text evidence="14">The sequence shown here is derived from an EMBL/GenBank/DDBJ whole genome shotgun (WGS) entry which is preliminary data.</text>
</comment>
<keyword evidence="15" id="KW-1185">Reference proteome</keyword>
<dbReference type="AlphaFoldDB" id="A0A0A8X165"/>
<dbReference type="RefSeq" id="WP_041965513.1">
    <property type="nucleotide sequence ID" value="NZ_BASE01000040.1"/>
</dbReference>
<evidence type="ECO:0000256" key="8">
    <source>
        <dbReference type="ARBA" id="ARBA00023002"/>
    </source>
</evidence>
<evidence type="ECO:0000256" key="11">
    <source>
        <dbReference type="RuleBase" id="RU362068"/>
    </source>
</evidence>
<dbReference type="Gene3D" id="3.40.50.720">
    <property type="entry name" value="NAD(P)-binding Rossmann-like Domain"/>
    <property type="match status" value="1"/>
</dbReference>
<dbReference type="Pfam" id="PF08546">
    <property type="entry name" value="ApbA_C"/>
    <property type="match status" value="1"/>
</dbReference>
<dbReference type="InterPro" id="IPR050838">
    <property type="entry name" value="Ketopantoate_reductase"/>
</dbReference>
<dbReference type="SUPFAM" id="SSF51735">
    <property type="entry name" value="NAD(P)-binding Rossmann-fold domains"/>
    <property type="match status" value="1"/>
</dbReference>
<dbReference type="Gene3D" id="1.10.1040.10">
    <property type="entry name" value="N-(1-d-carboxylethyl)-l-norvaline Dehydrogenase, domain 2"/>
    <property type="match status" value="1"/>
</dbReference>
<gene>
    <name evidence="14" type="ORF">SAMD00020551_1829</name>
</gene>
<dbReference type="InterPro" id="IPR013328">
    <property type="entry name" value="6PGD_dom2"/>
</dbReference>
<evidence type="ECO:0000256" key="9">
    <source>
        <dbReference type="ARBA" id="ARBA00032024"/>
    </source>
</evidence>
<dbReference type="GO" id="GO:0005737">
    <property type="term" value="C:cytoplasm"/>
    <property type="evidence" value="ECO:0007669"/>
    <property type="project" value="TreeGrafter"/>
</dbReference>
<dbReference type="NCBIfam" id="TIGR00745">
    <property type="entry name" value="apbA_panE"/>
    <property type="match status" value="1"/>
</dbReference>